<feature type="transmembrane region" description="Helical" evidence="7">
    <location>
        <begin position="246"/>
        <end position="268"/>
    </location>
</feature>
<keyword evidence="3 7" id="KW-1133">Transmembrane helix</keyword>
<feature type="non-terminal residue" evidence="9">
    <location>
        <position position="1"/>
    </location>
</feature>
<dbReference type="PRINTS" id="PR00237">
    <property type="entry name" value="GPCRRHODOPSN"/>
</dbReference>
<protein>
    <recommendedName>
        <fullName evidence="8">G-protein coupled receptors family 1 profile domain-containing protein</fullName>
    </recommendedName>
</protein>
<dbReference type="Gene3D" id="1.20.1070.10">
    <property type="entry name" value="Rhodopsin 7-helix transmembrane proteins"/>
    <property type="match status" value="1"/>
</dbReference>
<comment type="subcellular location">
    <subcellularLocation>
        <location evidence="1">Membrane</location>
    </subcellularLocation>
</comment>
<accession>A0AAV5VEJ1</accession>
<dbReference type="PROSITE" id="PS50262">
    <property type="entry name" value="G_PROTEIN_RECEP_F1_2"/>
    <property type="match status" value="1"/>
</dbReference>
<dbReference type="EMBL" id="BTSY01000002">
    <property type="protein sequence ID" value="GMT17005.1"/>
    <property type="molecule type" value="Genomic_DNA"/>
</dbReference>
<dbReference type="GO" id="GO:0004930">
    <property type="term" value="F:G protein-coupled receptor activity"/>
    <property type="evidence" value="ECO:0007669"/>
    <property type="project" value="UniProtKB-KW"/>
</dbReference>
<dbReference type="SUPFAM" id="SSF81321">
    <property type="entry name" value="Family A G protein-coupled receptor-like"/>
    <property type="match status" value="1"/>
</dbReference>
<evidence type="ECO:0000256" key="1">
    <source>
        <dbReference type="ARBA" id="ARBA00004370"/>
    </source>
</evidence>
<dbReference type="InterPro" id="IPR053352">
    <property type="entry name" value="FMRFamide_rcpt"/>
</dbReference>
<feature type="domain" description="G-protein coupled receptors family 1 profile" evidence="8">
    <location>
        <begin position="42"/>
        <end position="304"/>
    </location>
</feature>
<keyword evidence="2 5" id="KW-0812">Transmembrane</keyword>
<organism evidence="9 10">
    <name type="scientific">Pristionchus fissidentatus</name>
    <dbReference type="NCBI Taxonomy" id="1538716"/>
    <lineage>
        <taxon>Eukaryota</taxon>
        <taxon>Metazoa</taxon>
        <taxon>Ecdysozoa</taxon>
        <taxon>Nematoda</taxon>
        <taxon>Chromadorea</taxon>
        <taxon>Rhabditida</taxon>
        <taxon>Rhabditina</taxon>
        <taxon>Diplogasteromorpha</taxon>
        <taxon>Diplogasteroidea</taxon>
        <taxon>Neodiplogasteridae</taxon>
        <taxon>Pristionchus</taxon>
    </lineage>
</organism>
<evidence type="ECO:0000256" key="5">
    <source>
        <dbReference type="RuleBase" id="RU000688"/>
    </source>
</evidence>
<dbReference type="PANTHER" id="PTHR47323:SF6">
    <property type="entry name" value="G-PROTEIN COUPLED RECEPTORS FAMILY 1 PROFILE DOMAIN-CONTAINING PROTEIN"/>
    <property type="match status" value="1"/>
</dbReference>
<keyword evidence="4 7" id="KW-0472">Membrane</keyword>
<name>A0AAV5VEJ1_9BILA</name>
<keyword evidence="5" id="KW-0297">G-protein coupled receptor</keyword>
<comment type="caution">
    <text evidence="9">The sequence shown here is derived from an EMBL/GenBank/DDBJ whole genome shotgun (WGS) entry which is preliminary data.</text>
</comment>
<evidence type="ECO:0000256" key="2">
    <source>
        <dbReference type="ARBA" id="ARBA00022692"/>
    </source>
</evidence>
<evidence type="ECO:0000313" key="10">
    <source>
        <dbReference type="Proteomes" id="UP001432322"/>
    </source>
</evidence>
<evidence type="ECO:0000259" key="8">
    <source>
        <dbReference type="PROSITE" id="PS50262"/>
    </source>
</evidence>
<dbReference type="PANTHER" id="PTHR47323">
    <property type="entry name" value="FMRFAMIDE PEPTIDE RECEPTOR FAMILY-RELATED"/>
    <property type="match status" value="1"/>
</dbReference>
<dbReference type="PROSITE" id="PS00237">
    <property type="entry name" value="G_PROTEIN_RECEP_F1_1"/>
    <property type="match status" value="1"/>
</dbReference>
<dbReference type="InterPro" id="IPR000276">
    <property type="entry name" value="GPCR_Rhodpsn"/>
</dbReference>
<keyword evidence="5" id="KW-0807">Transducer</keyword>
<proteinExistence type="inferred from homology"/>
<evidence type="ECO:0000256" key="7">
    <source>
        <dbReference type="SAM" id="Phobius"/>
    </source>
</evidence>
<reference evidence="9" key="1">
    <citation type="submission" date="2023-10" db="EMBL/GenBank/DDBJ databases">
        <title>Genome assembly of Pristionchus species.</title>
        <authorList>
            <person name="Yoshida K."/>
            <person name="Sommer R.J."/>
        </authorList>
    </citation>
    <scope>NUCLEOTIDE SEQUENCE</scope>
    <source>
        <strain evidence="9">RS5133</strain>
    </source>
</reference>
<evidence type="ECO:0000256" key="4">
    <source>
        <dbReference type="ARBA" id="ARBA00023136"/>
    </source>
</evidence>
<dbReference type="Proteomes" id="UP001432322">
    <property type="component" value="Unassembled WGS sequence"/>
</dbReference>
<keyword evidence="5" id="KW-0675">Receptor</keyword>
<feature type="region of interest" description="Disordered" evidence="6">
    <location>
        <begin position="353"/>
        <end position="377"/>
    </location>
</feature>
<feature type="transmembrane region" description="Helical" evidence="7">
    <location>
        <begin position="24"/>
        <end position="50"/>
    </location>
</feature>
<comment type="similarity">
    <text evidence="5">Belongs to the G-protein coupled receptor 1 family.</text>
</comment>
<dbReference type="SMART" id="SM01381">
    <property type="entry name" value="7TM_GPCR_Srsx"/>
    <property type="match status" value="1"/>
</dbReference>
<evidence type="ECO:0000256" key="3">
    <source>
        <dbReference type="ARBA" id="ARBA00022989"/>
    </source>
</evidence>
<gene>
    <name evidence="9" type="ORF">PFISCL1PPCAC_8302</name>
</gene>
<feature type="transmembrane region" description="Helical" evidence="7">
    <location>
        <begin position="200"/>
        <end position="225"/>
    </location>
</feature>
<evidence type="ECO:0000313" key="9">
    <source>
        <dbReference type="EMBL" id="GMT17005.1"/>
    </source>
</evidence>
<feature type="transmembrane region" description="Helical" evidence="7">
    <location>
        <begin position="62"/>
        <end position="84"/>
    </location>
</feature>
<feature type="transmembrane region" description="Helical" evidence="7">
    <location>
        <begin position="288"/>
        <end position="307"/>
    </location>
</feature>
<dbReference type="AlphaFoldDB" id="A0AAV5VEJ1"/>
<dbReference type="GO" id="GO:0016020">
    <property type="term" value="C:membrane"/>
    <property type="evidence" value="ECO:0007669"/>
    <property type="project" value="UniProtKB-SubCell"/>
</dbReference>
<keyword evidence="10" id="KW-1185">Reference proteome</keyword>
<feature type="transmembrane region" description="Helical" evidence="7">
    <location>
        <begin position="146"/>
        <end position="163"/>
    </location>
</feature>
<dbReference type="Pfam" id="PF00001">
    <property type="entry name" value="7tm_1"/>
    <property type="match status" value="1"/>
</dbReference>
<dbReference type="InterPro" id="IPR017452">
    <property type="entry name" value="GPCR_Rhodpsn_7TM"/>
</dbReference>
<sequence length="398" mass="44565">VNSTEVEELGPTGNPEYGGFIETMSLICALIMNVMCILGVVANSLSLFIYTRPTFNKRSINVFLAALSASDLVVSLLAVPVFSISQLQSLMPGTPMITATVMLYFYPVTLMAQTMSVWLLVAITLDRYMAVCHPFVVASYCTKKRAVLTVFLILAFAIAYNFVRFWEFTLKETNSTGIVEDLLDPLLRRDPMFMLLYQNILTVITQFLLPLVVLCVFNFEVILAIRKATEQRRDLVSSVKREHSTAKMMIYVVIVFIFCYTFSFMLNVAEMIDEDLFRSAIGYLLNDVNNILIVLNSSSSIIFYCKYSTRYRAQLMRTCSLGFILKRVFVAPGRGDKGTVILSECSALMNTAVPSPSRNRTGSKDHSPRSSCQGSSARCSTELTLPISTLLLKEPEHL</sequence>
<feature type="transmembrane region" description="Helical" evidence="7">
    <location>
        <begin position="104"/>
        <end position="125"/>
    </location>
</feature>
<evidence type="ECO:0000256" key="6">
    <source>
        <dbReference type="SAM" id="MobiDB-lite"/>
    </source>
</evidence>
<dbReference type="CDD" id="cd14978">
    <property type="entry name" value="7tmA_FMRFamide_R-like"/>
    <property type="match status" value="1"/>
</dbReference>